<evidence type="ECO:0000313" key="3">
    <source>
        <dbReference type="Proteomes" id="UP001610563"/>
    </source>
</evidence>
<name>A0ABR4GG90_9EURO</name>
<dbReference type="Proteomes" id="UP001610563">
    <property type="component" value="Unassembled WGS sequence"/>
</dbReference>
<keyword evidence="1" id="KW-1133">Transmembrane helix</keyword>
<sequence>MRSLYLNSSPRPSKRNNTPVRLIPFLSLHPFPRCVGCPLHISPGGSSRSGFPFHCLFVVLAWLLASYLSCCFPLRRIAAAIVHD</sequence>
<keyword evidence="1" id="KW-0812">Transmembrane</keyword>
<organism evidence="2 3">
    <name type="scientific">Aspergillus keveii</name>
    <dbReference type="NCBI Taxonomy" id="714993"/>
    <lineage>
        <taxon>Eukaryota</taxon>
        <taxon>Fungi</taxon>
        <taxon>Dikarya</taxon>
        <taxon>Ascomycota</taxon>
        <taxon>Pezizomycotina</taxon>
        <taxon>Eurotiomycetes</taxon>
        <taxon>Eurotiomycetidae</taxon>
        <taxon>Eurotiales</taxon>
        <taxon>Aspergillaceae</taxon>
        <taxon>Aspergillus</taxon>
        <taxon>Aspergillus subgen. Nidulantes</taxon>
    </lineage>
</organism>
<dbReference type="EMBL" id="JBFTWV010000018">
    <property type="protein sequence ID" value="KAL2797624.1"/>
    <property type="molecule type" value="Genomic_DNA"/>
</dbReference>
<evidence type="ECO:0000313" key="2">
    <source>
        <dbReference type="EMBL" id="KAL2797624.1"/>
    </source>
</evidence>
<proteinExistence type="predicted"/>
<reference evidence="2 3" key="1">
    <citation type="submission" date="2024-07" db="EMBL/GenBank/DDBJ databases">
        <title>Section-level genome sequencing and comparative genomics of Aspergillus sections Usti and Cavernicolus.</title>
        <authorList>
            <consortium name="Lawrence Berkeley National Laboratory"/>
            <person name="Nybo J.L."/>
            <person name="Vesth T.C."/>
            <person name="Theobald S."/>
            <person name="Frisvad J.C."/>
            <person name="Larsen T.O."/>
            <person name="Kjaerboelling I."/>
            <person name="Rothschild-Mancinelli K."/>
            <person name="Lyhne E.K."/>
            <person name="Kogle M.E."/>
            <person name="Barry K."/>
            <person name="Clum A."/>
            <person name="Na H."/>
            <person name="Ledsgaard L."/>
            <person name="Lin J."/>
            <person name="Lipzen A."/>
            <person name="Kuo A."/>
            <person name="Riley R."/>
            <person name="Mondo S."/>
            <person name="Labutti K."/>
            <person name="Haridas S."/>
            <person name="Pangalinan J."/>
            <person name="Salamov A.A."/>
            <person name="Simmons B.A."/>
            <person name="Magnuson J.K."/>
            <person name="Chen J."/>
            <person name="Drula E."/>
            <person name="Henrissat B."/>
            <person name="Wiebenga A."/>
            <person name="Lubbers R.J."/>
            <person name="Gomes A.C."/>
            <person name="Makela M.R."/>
            <person name="Stajich J."/>
            <person name="Grigoriev I.V."/>
            <person name="Mortensen U.H."/>
            <person name="De Vries R.P."/>
            <person name="Baker S.E."/>
            <person name="Andersen M.R."/>
        </authorList>
    </citation>
    <scope>NUCLEOTIDE SEQUENCE [LARGE SCALE GENOMIC DNA]</scope>
    <source>
        <strain evidence="2 3">CBS 209.92</strain>
    </source>
</reference>
<protein>
    <submittedName>
        <fullName evidence="2">Uncharacterized protein</fullName>
    </submittedName>
</protein>
<gene>
    <name evidence="2" type="ORF">BJX66DRAFT_87588</name>
</gene>
<evidence type="ECO:0000256" key="1">
    <source>
        <dbReference type="SAM" id="Phobius"/>
    </source>
</evidence>
<accession>A0ABR4GG90</accession>
<keyword evidence="1" id="KW-0472">Membrane</keyword>
<comment type="caution">
    <text evidence="2">The sequence shown here is derived from an EMBL/GenBank/DDBJ whole genome shotgun (WGS) entry which is preliminary data.</text>
</comment>
<keyword evidence="3" id="KW-1185">Reference proteome</keyword>
<feature type="transmembrane region" description="Helical" evidence="1">
    <location>
        <begin position="51"/>
        <end position="74"/>
    </location>
</feature>